<dbReference type="PANTHER" id="PTHR43821">
    <property type="entry name" value="NAD(P)H NITROREDUCTASE YDJA-RELATED"/>
    <property type="match status" value="1"/>
</dbReference>
<keyword evidence="5 7" id="KW-0560">Oxidoreductase</keyword>
<dbReference type="InterPro" id="IPR026021">
    <property type="entry name" value="YdjA-like"/>
</dbReference>
<evidence type="ECO:0000256" key="6">
    <source>
        <dbReference type="ARBA" id="ARBA00023027"/>
    </source>
</evidence>
<keyword evidence="4 7" id="KW-0521">NADP</keyword>
<reference evidence="10" key="1">
    <citation type="submission" date="2009-10" db="EMBL/GenBank/DDBJ databases">
        <title>The genome sequence of Streptomyces sviceus strain ATCC 29083.</title>
        <authorList>
            <consortium name="The Broad Institute Genome Sequencing Platform"/>
            <consortium name="Broad Institute Microbial Sequencing Center"/>
            <person name="Fischbach M."/>
            <person name="Godfrey P."/>
            <person name="Ward D."/>
            <person name="Young S."/>
            <person name="Zeng Q."/>
            <person name="Koehrsen M."/>
            <person name="Alvarado L."/>
            <person name="Berlin A.M."/>
            <person name="Bochicchio J."/>
            <person name="Borenstein D."/>
            <person name="Chapman S.B."/>
            <person name="Chen Z."/>
            <person name="Engels R."/>
            <person name="Freedman E."/>
            <person name="Gellesch M."/>
            <person name="Goldberg J."/>
            <person name="Griggs A."/>
            <person name="Gujja S."/>
            <person name="Heilman E.R."/>
            <person name="Heiman D.I."/>
            <person name="Hepburn T.A."/>
            <person name="Howarth C."/>
            <person name="Jen D."/>
            <person name="Larson L."/>
            <person name="Lewis B."/>
            <person name="Mehta T."/>
            <person name="Park D."/>
            <person name="Pearson M."/>
            <person name="Richards J."/>
            <person name="Roberts A."/>
            <person name="Saif S."/>
            <person name="Shea T.D."/>
            <person name="Shenoy N."/>
            <person name="Sisk P."/>
            <person name="Stolte C."/>
            <person name="Sykes S.N."/>
            <person name="Thomson T."/>
            <person name="Walk T."/>
            <person name="White J."/>
            <person name="Yandava C."/>
            <person name="Straight P."/>
            <person name="Clardy J."/>
            <person name="Hung D."/>
            <person name="Kolter R."/>
            <person name="Mekalanos J."/>
            <person name="Walker S."/>
            <person name="Walsh C.T."/>
            <person name="Wieland-Brown L.C."/>
            <person name="Haas B."/>
            <person name="Nusbaum C."/>
            <person name="Birren B."/>
        </authorList>
    </citation>
    <scope>NUCLEOTIDE SEQUENCE [LARGE SCALE GENOMIC DNA]</scope>
    <source>
        <strain evidence="10">ATCC 29083</strain>
    </source>
</reference>
<dbReference type="EMBL" id="CM000951">
    <property type="protein sequence ID" value="EDY56066.1"/>
    <property type="molecule type" value="Genomic_DNA"/>
</dbReference>
<keyword evidence="6 7" id="KW-0520">NAD</keyword>
<name>B5HTB1_STRX2</name>
<comment type="cofactor">
    <cofactor evidence="8">
        <name>FMN</name>
        <dbReference type="ChEBI" id="CHEBI:58210"/>
    </cofactor>
    <text evidence="8">Binds 1 FMN per subunit.</text>
</comment>
<evidence type="ECO:0000256" key="1">
    <source>
        <dbReference type="ARBA" id="ARBA00007118"/>
    </source>
</evidence>
<dbReference type="CDD" id="cd02135">
    <property type="entry name" value="YdjA-like"/>
    <property type="match status" value="1"/>
</dbReference>
<keyword evidence="3 7" id="KW-0288">FMN</keyword>
<dbReference type="InterPro" id="IPR000415">
    <property type="entry name" value="Nitroreductase-like"/>
</dbReference>
<evidence type="ECO:0000256" key="3">
    <source>
        <dbReference type="ARBA" id="ARBA00022643"/>
    </source>
</evidence>
<feature type="binding site" description="in other chain" evidence="8">
    <location>
        <begin position="126"/>
        <end position="128"/>
    </location>
    <ligand>
        <name>FMN</name>
        <dbReference type="ChEBI" id="CHEBI:58210"/>
        <note>ligand shared between dimeric partners</note>
    </ligand>
</feature>
<gene>
    <name evidence="10" type="ORF">SSEG_02828</name>
</gene>
<evidence type="ECO:0000313" key="10">
    <source>
        <dbReference type="EMBL" id="EDY56066.1"/>
    </source>
</evidence>
<dbReference type="AlphaFoldDB" id="B5HTB1"/>
<dbReference type="GO" id="GO:0016491">
    <property type="term" value="F:oxidoreductase activity"/>
    <property type="evidence" value="ECO:0007669"/>
    <property type="project" value="UniProtKB-UniRule"/>
</dbReference>
<evidence type="ECO:0000256" key="2">
    <source>
        <dbReference type="ARBA" id="ARBA00022630"/>
    </source>
</evidence>
<feature type="binding site" evidence="8">
    <location>
        <position position="39"/>
    </location>
    <ligand>
        <name>FMN</name>
        <dbReference type="ChEBI" id="CHEBI:58210"/>
        <note>ligand shared between dimeric partners</note>
    </ligand>
</feature>
<dbReference type="InterPro" id="IPR052530">
    <property type="entry name" value="NAD(P)H_nitroreductase"/>
</dbReference>
<dbReference type="Gene3D" id="3.40.109.10">
    <property type="entry name" value="NADH Oxidase"/>
    <property type="match status" value="1"/>
</dbReference>
<dbReference type="Proteomes" id="UP000002785">
    <property type="component" value="Chromosome"/>
</dbReference>
<evidence type="ECO:0000256" key="8">
    <source>
        <dbReference type="PIRSR" id="PIRSR000232-1"/>
    </source>
</evidence>
<evidence type="ECO:0000256" key="5">
    <source>
        <dbReference type="ARBA" id="ARBA00023002"/>
    </source>
</evidence>
<organism evidence="10 11">
    <name type="scientific">Streptomyces sviceus (strain ATCC 29083 / DSM 924 / JCM 4929 / NBRC 13980 / NCIMB 11184 / NRRL 5439 / UC 5370)</name>
    <dbReference type="NCBI Taxonomy" id="463191"/>
    <lineage>
        <taxon>Bacteria</taxon>
        <taxon>Bacillati</taxon>
        <taxon>Actinomycetota</taxon>
        <taxon>Actinomycetes</taxon>
        <taxon>Kitasatosporales</taxon>
        <taxon>Streptomycetaceae</taxon>
        <taxon>Streptomyces</taxon>
    </lineage>
</organism>
<keyword evidence="11" id="KW-1185">Reference proteome</keyword>
<dbReference type="PANTHER" id="PTHR43821:SF1">
    <property type="entry name" value="NAD(P)H NITROREDUCTASE YDJA-RELATED"/>
    <property type="match status" value="1"/>
</dbReference>
<proteinExistence type="inferred from homology"/>
<evidence type="ECO:0000313" key="11">
    <source>
        <dbReference type="Proteomes" id="UP000002785"/>
    </source>
</evidence>
<dbReference type="OrthoDB" id="3268470at2"/>
<sequence length="194" mass="21407">MDVMTAILTRRSEHFLADPAPSDDELTYLLRGAATAPDHGTLKPWRWILLRGKDRVVLGDCLADEHPGQASDRMAARMLSAPLLAVLVFAPRPNAKVPEWEQLAATSSMTHSLMLLLHARGYGSIWRTGRLAESTAVRSLLRIDPAESLLGGLWVGTPDPAKERPRRPLEDVSHRISVFRATEQTAVEHVSHAV</sequence>
<accession>B5HTB1</accession>
<comment type="similarity">
    <text evidence="1 7">Belongs to the nitroreductase family.</text>
</comment>
<dbReference type="RefSeq" id="WP_007385351.1">
    <property type="nucleotide sequence ID" value="NZ_CM000951.1"/>
</dbReference>
<keyword evidence="2 7" id="KW-0285">Flavoprotein</keyword>
<dbReference type="HOGENOM" id="CLU_070764_5_0_11"/>
<evidence type="ECO:0000256" key="4">
    <source>
        <dbReference type="ARBA" id="ARBA00022857"/>
    </source>
</evidence>
<evidence type="ECO:0000256" key="7">
    <source>
        <dbReference type="PIRNR" id="PIRNR000232"/>
    </source>
</evidence>
<dbReference type="EC" id="1.-.-.-" evidence="7"/>
<feature type="domain" description="Nitroreductase" evidence="9">
    <location>
        <begin position="9"/>
        <end position="156"/>
    </location>
</feature>
<dbReference type="PIRSF" id="PIRSF000232">
    <property type="entry name" value="YdjA"/>
    <property type="match status" value="1"/>
</dbReference>
<dbReference type="InterPro" id="IPR029479">
    <property type="entry name" value="Nitroreductase"/>
</dbReference>
<evidence type="ECO:0000259" key="9">
    <source>
        <dbReference type="Pfam" id="PF00881"/>
    </source>
</evidence>
<dbReference type="Pfam" id="PF00881">
    <property type="entry name" value="Nitroreductase"/>
    <property type="match status" value="1"/>
</dbReference>
<feature type="binding site" description="in other chain" evidence="8">
    <location>
        <begin position="10"/>
        <end position="12"/>
    </location>
    <ligand>
        <name>FMN</name>
        <dbReference type="ChEBI" id="CHEBI:58210"/>
        <note>ligand shared between dimeric partners</note>
    </ligand>
</feature>
<protein>
    <recommendedName>
        <fullName evidence="7">Putative NAD(P)H nitroreductase</fullName>
        <ecNumber evidence="7">1.-.-.-</ecNumber>
    </recommendedName>
</protein>
<dbReference type="eggNOG" id="COG0778">
    <property type="taxonomic scope" value="Bacteria"/>
</dbReference>
<dbReference type="SUPFAM" id="SSF55469">
    <property type="entry name" value="FMN-dependent nitroreductase-like"/>
    <property type="match status" value="1"/>
</dbReference>